<dbReference type="Pfam" id="PF03406">
    <property type="entry name" value="Phage_fiber_2"/>
    <property type="match status" value="1"/>
</dbReference>
<accession>A0ABT5LYT5</accession>
<proteinExistence type="predicted"/>
<dbReference type="InterPro" id="IPR022225">
    <property type="entry name" value="Phage_tail_fibre_N"/>
</dbReference>
<organism evidence="2 3">
    <name type="scientific">Xenorhabdus aichiensis</name>
    <dbReference type="NCBI Taxonomy" id="3025874"/>
    <lineage>
        <taxon>Bacteria</taxon>
        <taxon>Pseudomonadati</taxon>
        <taxon>Pseudomonadota</taxon>
        <taxon>Gammaproteobacteria</taxon>
        <taxon>Enterobacterales</taxon>
        <taxon>Morganellaceae</taxon>
        <taxon>Xenorhabdus</taxon>
    </lineage>
</organism>
<evidence type="ECO:0000259" key="1">
    <source>
        <dbReference type="Pfam" id="PF12571"/>
    </source>
</evidence>
<dbReference type="RefSeq" id="WP_273578466.1">
    <property type="nucleotide sequence ID" value="NZ_JAQRFO010000003.1"/>
</dbReference>
<dbReference type="Proteomes" id="UP001214757">
    <property type="component" value="Unassembled WGS sequence"/>
</dbReference>
<dbReference type="InterPro" id="IPR005068">
    <property type="entry name" value="Phage_lambda_Stf-r2"/>
</dbReference>
<comment type="caution">
    <text evidence="2">The sequence shown here is derived from an EMBL/GenBank/DDBJ whole genome shotgun (WGS) entry which is preliminary data.</text>
</comment>
<name>A0ABT5LYT5_9GAMM</name>
<gene>
    <name evidence="2" type="ORF">PSI22_02800</name>
</gene>
<evidence type="ECO:0000313" key="3">
    <source>
        <dbReference type="Proteomes" id="UP001214757"/>
    </source>
</evidence>
<evidence type="ECO:0000313" key="2">
    <source>
        <dbReference type="EMBL" id="MDC9620587.1"/>
    </source>
</evidence>
<protein>
    <submittedName>
        <fullName evidence="2">Phage tail protein</fullName>
    </submittedName>
</protein>
<sequence>MSTKYFALLTHAGTSKLENATTSGTKLEITHMAVGDGGGSLPVPNVNQSKLINEKHRAEIDVLTIDPKKPNHIIAEQVLPEGQGGWWIREIGLFDKDGTLVAVGNCADLYKPQLQEQTVSMALPVSNSDWPGWVNELFSGLATRNYVREKIKDHAESRNHPDATLKEKGLVTLSNAVDSDNETHAATSKAVRTTYALATKAYDLANVTKPTDKWVPLTRKVNGKELSSDININAADVGTYNKAEIDTQVNKAVETAGSKVPLTRKVNGKELSSDININAVDVGTYNKAEIDTQVSKVVETADSKVPLTRKVNGKELKEDIVLSAADLETYKKDEIDQKVGKVEALAETANKSATSAIQSADSKVPLTRKVNGKELLIDIELTALDVNAYNRPETDELIGIVKKLADTANQNATAALQSADSKVPLIRKVNNKALLTDIDLNAADVGTYNKSEIDAHINKVEQLADTANKNATSAIQNADSKVPLTRKVNGKELLTDIDLNAADVGTYNKSEINEHISKVEKLADTANQNATTAIQSADSKVPLTRKVNDKELSADIQLSAADVGAYTKVETDTHINNVKTQVDNVNKLAETANQNATTAIQSADSKVPLTRKVNDKELSADIKLSAADIGAYSQKETDDRISDVKTQVDNVNKLAETANQNATTAIQNADSKVPLIRKVNDKELSADIKLDAADVGAYNKVETDTHINIVKTQVDNVNKLAETANQNATTAIQNADSKVPSTRKVNGKELSADIQLSAADVGAYTKVETDDHINIVKTQVDNVNKLAETANQNATTAIQSADSKVPLTRKVNDKELSADIKLNAADVGAYTRGDTDAHIKDVKVLAETANQNATTAIQSADSKVPLTRKVNDKELSADIKLSAADIGAYSQKETDDHINNVKTQVDNVNKLAETANLNATTAIQSADSKVPLTRKVNDKELSADIKLGAADIGAYTTVETDDRINIVKTQVDNVNKLAETANQNATTAIQNADSKVPSTRKVNGKELSADIQLSAADVGAYSQKETDDRISDVKTQVDNVNKLAETANLNATTAIQNADSKVPLTRKVNDKELSADIKLNAADVGAYTREDTDAHINNVKVLAETANQNATTAIQSADSKVPLTRKVNDKELSADIKLSAADIGAYSQKETDDHINNVKTQVGNVNKLAEAANQNATTAIQNADNKVPLTRKVNDKELSVDIKLDAADVGAYNKVETDTHINIVKTQVDNVNKLAETANQNATTAIQNADSKVPLTRKVNGKELSADIQLSAADVGAYSQKETDDHINIVKTQVDNVNKLAETANQNATTAIQSADSKVPLTRKVNDKELSVDIKLGAEDVGAYTKVETDTHINNVKTLAETANQNATSAIKSADSKVPLTRKVNGKELLTDIELSAADIGTYNRTEIDDRINKVDKLADTANQNATSAIQSAGSKVPLIRKVNGKELSTDIQLIADDVGAYNKKETDDRISIVDKLADTANKNAISAIQNVDSKVPLTRKVNGKELSTDIELTATDIDVYNKADIHILFEDVKELANNANNNADNKVPLTRTVNGKALLTDIKLQASDLNVYSKGEVDSRIEDVKDLANSANNNADSRVPLTRTVNGKALLSDIKLIASDVGAYTKAETDLRISKVEDLAKSANNNASGRLEKGQNGADIPDKKAFVKNLGLSDLIGLGIESRRVGTDVTIIKLGDIIKINGLAVASEPIGEVNSFVIGGVTYYTHYYKIQLPISLPNGIISCHASIVGNNFDNQQPGYLADVKTQRNNPNGVGVSKDTLTISVTTPQVGWVPHFDYQVIGY</sequence>
<dbReference type="Pfam" id="PF12571">
    <property type="entry name" value="Phage_tail_fib"/>
    <property type="match status" value="1"/>
</dbReference>
<dbReference type="EMBL" id="JAQRFO010000003">
    <property type="protein sequence ID" value="MDC9620587.1"/>
    <property type="molecule type" value="Genomic_DNA"/>
</dbReference>
<keyword evidence="3" id="KW-1185">Reference proteome</keyword>
<feature type="domain" description="Phage tail fibre protein N-terminal" evidence="1">
    <location>
        <begin position="1"/>
        <end position="120"/>
    </location>
</feature>
<reference evidence="2 3" key="1">
    <citation type="submission" date="2023-02" db="EMBL/GenBank/DDBJ databases">
        <title>Entomopathogenic bacteria.</title>
        <authorList>
            <person name="Machado R.A."/>
        </authorList>
    </citation>
    <scope>NUCLEOTIDE SEQUENCE [LARGE SCALE GENOMIC DNA]</scope>
    <source>
        <strain evidence="2 3">XENO-7</strain>
    </source>
</reference>